<proteinExistence type="predicted"/>
<dbReference type="Proteomes" id="UP000031572">
    <property type="component" value="Unassembled WGS sequence"/>
</dbReference>
<dbReference type="EMBL" id="JWJG01000028">
    <property type="protein sequence ID" value="KIF80804.1"/>
    <property type="molecule type" value="Genomic_DNA"/>
</dbReference>
<evidence type="ECO:0000256" key="1">
    <source>
        <dbReference type="SAM" id="Coils"/>
    </source>
</evidence>
<accession>A0A0C1YJT8</accession>
<feature type="coiled-coil region" evidence="1">
    <location>
        <begin position="49"/>
        <end position="80"/>
    </location>
</feature>
<evidence type="ECO:0000313" key="3">
    <source>
        <dbReference type="EMBL" id="KIF80804.1"/>
    </source>
</evidence>
<gene>
    <name evidence="4" type="ORF">TSA66_00875</name>
    <name evidence="2" type="ORF">TSA66_07940</name>
    <name evidence="3" type="ORF">TSA66_08185</name>
</gene>
<evidence type="ECO:0000313" key="2">
    <source>
        <dbReference type="EMBL" id="KIF80767.1"/>
    </source>
</evidence>
<sequence>MNSLALRILAQLVGAGFAFGVGWYVNGWRLGQQIAKIERDQVEAAATASETARLKERAWNKQLEDARNEATKREATIRADAAAAHNAADGLRGDIADLRRQLPELAADACRQRADTLADVLSQCTARYSGMAETADRLVNDRQTLIDAWPK</sequence>
<dbReference type="EMBL" id="JWJG01000010">
    <property type="protein sequence ID" value="KIF84029.1"/>
    <property type="molecule type" value="Genomic_DNA"/>
</dbReference>
<evidence type="ECO:0000313" key="5">
    <source>
        <dbReference type="Proteomes" id="UP000031572"/>
    </source>
</evidence>
<organism evidence="2 5">
    <name type="scientific">Noviherbaspirillum autotrophicum</name>
    <dbReference type="NCBI Taxonomy" id="709839"/>
    <lineage>
        <taxon>Bacteria</taxon>
        <taxon>Pseudomonadati</taxon>
        <taxon>Pseudomonadota</taxon>
        <taxon>Betaproteobacteria</taxon>
        <taxon>Burkholderiales</taxon>
        <taxon>Oxalobacteraceae</taxon>
        <taxon>Noviherbaspirillum</taxon>
    </lineage>
</organism>
<comment type="caution">
    <text evidence="2">The sequence shown here is derived from an EMBL/GenBank/DDBJ whole genome shotgun (WGS) entry which is preliminary data.</text>
</comment>
<dbReference type="Pfam" id="PF10721">
    <property type="entry name" value="DUF2514"/>
    <property type="match status" value="1"/>
</dbReference>
<keyword evidence="5" id="KW-1185">Reference proteome</keyword>
<protein>
    <submittedName>
        <fullName evidence="2">Uncharacterized protein</fullName>
    </submittedName>
</protein>
<keyword evidence="1" id="KW-0175">Coiled coil</keyword>
<dbReference type="OrthoDB" id="9153296at2"/>
<name>A0A0C1YJT8_9BURK</name>
<dbReference type="AlphaFoldDB" id="A0A0C1YJT8"/>
<dbReference type="InterPro" id="IPR019659">
    <property type="entry name" value="DUF2514"/>
</dbReference>
<evidence type="ECO:0000313" key="4">
    <source>
        <dbReference type="EMBL" id="KIF84029.1"/>
    </source>
</evidence>
<dbReference type="RefSeq" id="WP_040038617.1">
    <property type="nucleotide sequence ID" value="NZ_JWJG01000010.1"/>
</dbReference>
<reference evidence="2 5" key="1">
    <citation type="submission" date="2014-12" db="EMBL/GenBank/DDBJ databases">
        <title>Denitrispirillum autotrophicum gen. nov., sp. nov., Denitrifying, Facultatively Autotrophic Bacteria Isolated from Rice Paddy Soil.</title>
        <authorList>
            <person name="Ishii S."/>
            <person name="Ashida N."/>
            <person name="Ohno H."/>
            <person name="Otsuka S."/>
            <person name="Yokota A."/>
            <person name="Senoo K."/>
        </authorList>
    </citation>
    <scope>NUCLEOTIDE SEQUENCE [LARGE SCALE GENOMIC DNA]</scope>
    <source>
        <strain evidence="2 5">TSA66</strain>
    </source>
</reference>
<dbReference type="EMBL" id="JWJG01000028">
    <property type="protein sequence ID" value="KIF80767.1"/>
    <property type="molecule type" value="Genomic_DNA"/>
</dbReference>